<dbReference type="Proteomes" id="UP001472677">
    <property type="component" value="Unassembled WGS sequence"/>
</dbReference>
<feature type="region of interest" description="Disordered" evidence="1">
    <location>
        <begin position="1"/>
        <end position="24"/>
    </location>
</feature>
<evidence type="ECO:0000313" key="3">
    <source>
        <dbReference type="Proteomes" id="UP001472677"/>
    </source>
</evidence>
<feature type="region of interest" description="Disordered" evidence="1">
    <location>
        <begin position="241"/>
        <end position="285"/>
    </location>
</feature>
<sequence length="405" mass="43854">MENPKVLENPNMEVLERSNGRPLDAVEPVGDLPVLERSESPLISVNPRTLKKPRSEVPSINSITAILADGGIYDGVSDMEACVDAAVNMGGGVTMSDTGKAGDMRGISKAEEERSLNIDDVEVLDEDWVVYEAGVFPTITFSECDHEHIDKSLRNAIIVRLFGRNIVYAALLNKIHALWKPRVVPEPSKTVPMQREESARESGDLYGPWMMVTSSRRRQNRNRQEEGGIERGIVDEQDKGKGVIRNGTEGTGRSEDWSAPVGNATKSAVKQPLRGRDRKGRPHSTIRLSAAGNVRRSGLRVKSLPVGFKVGKSKNGGDVRGPLGKASLGYRSPSKTPTSEWIHAADERIDAMVHAKNVVNGVGIRGMEEDDPSLGLQIGGDNAPMILEDSIADRVLGPSGDALSS</sequence>
<comment type="caution">
    <text evidence="2">The sequence shown here is derived from an EMBL/GenBank/DDBJ whole genome shotgun (WGS) entry which is preliminary data.</text>
</comment>
<organism evidence="2 3">
    <name type="scientific">Hibiscus sabdariffa</name>
    <name type="common">roselle</name>
    <dbReference type="NCBI Taxonomy" id="183260"/>
    <lineage>
        <taxon>Eukaryota</taxon>
        <taxon>Viridiplantae</taxon>
        <taxon>Streptophyta</taxon>
        <taxon>Embryophyta</taxon>
        <taxon>Tracheophyta</taxon>
        <taxon>Spermatophyta</taxon>
        <taxon>Magnoliopsida</taxon>
        <taxon>eudicotyledons</taxon>
        <taxon>Gunneridae</taxon>
        <taxon>Pentapetalae</taxon>
        <taxon>rosids</taxon>
        <taxon>malvids</taxon>
        <taxon>Malvales</taxon>
        <taxon>Malvaceae</taxon>
        <taxon>Malvoideae</taxon>
        <taxon>Hibiscus</taxon>
    </lineage>
</organism>
<gene>
    <name evidence="2" type="ORF">V6N12_066955</name>
</gene>
<feature type="region of interest" description="Disordered" evidence="1">
    <location>
        <begin position="315"/>
        <end position="337"/>
    </location>
</feature>
<reference evidence="2 3" key="1">
    <citation type="journal article" date="2024" name="G3 (Bethesda)">
        <title>Genome assembly of Hibiscus sabdariffa L. provides insights into metabolisms of medicinal natural products.</title>
        <authorList>
            <person name="Kim T."/>
        </authorList>
    </citation>
    <scope>NUCLEOTIDE SEQUENCE [LARGE SCALE GENOMIC DNA]</scope>
    <source>
        <strain evidence="2">TK-2024</strain>
        <tissue evidence="2">Old leaves</tissue>
    </source>
</reference>
<evidence type="ECO:0000313" key="2">
    <source>
        <dbReference type="EMBL" id="KAK8497601.1"/>
    </source>
</evidence>
<evidence type="ECO:0000256" key="1">
    <source>
        <dbReference type="SAM" id="MobiDB-lite"/>
    </source>
</evidence>
<proteinExistence type="predicted"/>
<protein>
    <submittedName>
        <fullName evidence="2">Uncharacterized protein</fullName>
    </submittedName>
</protein>
<name>A0ABR2AVL8_9ROSI</name>
<dbReference type="EMBL" id="JBBPBM010000303">
    <property type="protein sequence ID" value="KAK8497601.1"/>
    <property type="molecule type" value="Genomic_DNA"/>
</dbReference>
<keyword evidence="3" id="KW-1185">Reference proteome</keyword>
<accession>A0ABR2AVL8</accession>